<protein>
    <submittedName>
        <fullName evidence="1">Uncharacterized protein</fullName>
    </submittedName>
</protein>
<keyword evidence="2" id="KW-1185">Reference proteome</keyword>
<gene>
    <name evidence="1" type="ORF">PLEPLA_LOCUS17403</name>
</gene>
<sequence length="112" mass="11617">MAITEKIAQFIVLDDQPLSVVSQCSTWRVKAPEGGRHGEGEAASAAPIRGPSAGDWACCPPLAPQAHSSSTFLRLAPDDASLPASPPPPLPVCLASLPFPPELVAPWGVRGE</sequence>
<organism evidence="1 2">
    <name type="scientific">Pleuronectes platessa</name>
    <name type="common">European plaice</name>
    <dbReference type="NCBI Taxonomy" id="8262"/>
    <lineage>
        <taxon>Eukaryota</taxon>
        <taxon>Metazoa</taxon>
        <taxon>Chordata</taxon>
        <taxon>Craniata</taxon>
        <taxon>Vertebrata</taxon>
        <taxon>Euteleostomi</taxon>
        <taxon>Actinopterygii</taxon>
        <taxon>Neopterygii</taxon>
        <taxon>Teleostei</taxon>
        <taxon>Neoteleostei</taxon>
        <taxon>Acanthomorphata</taxon>
        <taxon>Carangaria</taxon>
        <taxon>Pleuronectiformes</taxon>
        <taxon>Pleuronectoidei</taxon>
        <taxon>Pleuronectidae</taxon>
        <taxon>Pleuronectes</taxon>
    </lineage>
</organism>
<proteinExistence type="predicted"/>
<dbReference type="Proteomes" id="UP001153269">
    <property type="component" value="Unassembled WGS sequence"/>
</dbReference>
<evidence type="ECO:0000313" key="2">
    <source>
        <dbReference type="Proteomes" id="UP001153269"/>
    </source>
</evidence>
<reference evidence="1" key="1">
    <citation type="submission" date="2020-03" db="EMBL/GenBank/DDBJ databases">
        <authorList>
            <person name="Weist P."/>
        </authorList>
    </citation>
    <scope>NUCLEOTIDE SEQUENCE</scope>
</reference>
<dbReference type="AlphaFoldDB" id="A0A9N7UDI2"/>
<name>A0A9N7UDI2_PLEPL</name>
<comment type="caution">
    <text evidence="1">The sequence shown here is derived from an EMBL/GenBank/DDBJ whole genome shotgun (WGS) entry which is preliminary data.</text>
</comment>
<evidence type="ECO:0000313" key="1">
    <source>
        <dbReference type="EMBL" id="CAB1429425.1"/>
    </source>
</evidence>
<dbReference type="EMBL" id="CADEAL010001136">
    <property type="protein sequence ID" value="CAB1429425.1"/>
    <property type="molecule type" value="Genomic_DNA"/>
</dbReference>
<accession>A0A9N7UDI2</accession>